<feature type="transmembrane region" description="Helical" evidence="1">
    <location>
        <begin position="164"/>
        <end position="186"/>
    </location>
</feature>
<evidence type="ECO:0000256" key="1">
    <source>
        <dbReference type="SAM" id="Phobius"/>
    </source>
</evidence>
<keyword evidence="1" id="KW-0472">Membrane</keyword>
<organism evidence="2 3">
    <name type="scientific">Arcobacter roscoffensis</name>
    <dbReference type="NCBI Taxonomy" id="2961520"/>
    <lineage>
        <taxon>Bacteria</taxon>
        <taxon>Pseudomonadati</taxon>
        <taxon>Campylobacterota</taxon>
        <taxon>Epsilonproteobacteria</taxon>
        <taxon>Campylobacterales</taxon>
        <taxon>Arcobacteraceae</taxon>
        <taxon>Arcobacter</taxon>
    </lineage>
</organism>
<protein>
    <recommendedName>
        <fullName evidence="4">Transmembrane protein</fullName>
    </recommendedName>
</protein>
<sequence>MNSIALKNDFKTLEIESTEKIKRKKLKDFILTSLYINEQDSYDNKAIYVNYLFLSNKYQIFIAHPNTKYFIFELFFNLCNKSKCSLVINESFFCIYVNGKFYYYKDLDYKLSDEKLIEFAFSNLSINIDEVIHLSDDKLDELLISFKENKFESTLVDINKTKEYGLIFFILYLSLLTLISIAYLNYTEMQNKKIAQLQKEKYLQNLEKTKTEMNFISFHDKFIAFYKNINKYNLKLENFKYTNSKFEFLISSNNKTKIFEFLDIYKNKITSSSIHFDNKRYVFHGSFKSIK</sequence>
<evidence type="ECO:0008006" key="4">
    <source>
        <dbReference type="Google" id="ProtNLM"/>
    </source>
</evidence>
<evidence type="ECO:0000313" key="2">
    <source>
        <dbReference type="EMBL" id="UTJ05875.1"/>
    </source>
</evidence>
<keyword evidence="1" id="KW-0812">Transmembrane</keyword>
<keyword evidence="3" id="KW-1185">Reference proteome</keyword>
<proteinExistence type="predicted"/>
<dbReference type="Proteomes" id="UP001060012">
    <property type="component" value="Chromosome"/>
</dbReference>
<gene>
    <name evidence="2" type="ORF">NJU99_11530</name>
</gene>
<keyword evidence="1" id="KW-1133">Transmembrane helix</keyword>
<name>A0ABY5E3Y8_9BACT</name>
<dbReference type="RefSeq" id="WP_254576056.1">
    <property type="nucleotide sequence ID" value="NZ_CP100595.1"/>
</dbReference>
<dbReference type="EMBL" id="CP100595">
    <property type="protein sequence ID" value="UTJ05875.1"/>
    <property type="molecule type" value="Genomic_DNA"/>
</dbReference>
<reference evidence="2" key="1">
    <citation type="submission" date="2022-07" db="EMBL/GenBank/DDBJ databases">
        <title>Arcobacter roscoffensis sp. nov., a marine bacterium isolated from coastal seawater collected from Roscoff, France.</title>
        <authorList>
            <person name="Pascual J."/>
            <person name="Lepeaux C."/>
            <person name="Methner A."/>
            <person name="Overmann J."/>
        </authorList>
    </citation>
    <scope>NUCLEOTIDE SEQUENCE</scope>
    <source>
        <strain evidence="2">ARW1-2F2</strain>
    </source>
</reference>
<evidence type="ECO:0000313" key="3">
    <source>
        <dbReference type="Proteomes" id="UP001060012"/>
    </source>
</evidence>
<accession>A0ABY5E3Y8</accession>